<proteinExistence type="predicted"/>
<accession>A0A369QFR8</accession>
<protein>
    <submittedName>
        <fullName evidence="1">Uncharacterized protein</fullName>
    </submittedName>
</protein>
<reference evidence="1 2" key="1">
    <citation type="submission" date="2018-04" db="EMBL/GenBank/DDBJ databases">
        <title>Adhaeribacter sp. HMF7616 genome sequencing and assembly.</title>
        <authorList>
            <person name="Kang H."/>
            <person name="Kang J."/>
            <person name="Cha I."/>
            <person name="Kim H."/>
            <person name="Joh K."/>
        </authorList>
    </citation>
    <scope>NUCLEOTIDE SEQUENCE [LARGE SCALE GENOMIC DNA]</scope>
    <source>
        <strain evidence="1 2">HMF7616</strain>
    </source>
</reference>
<organism evidence="1 2">
    <name type="scientific">Adhaeribacter pallidiroseus</name>
    <dbReference type="NCBI Taxonomy" id="2072847"/>
    <lineage>
        <taxon>Bacteria</taxon>
        <taxon>Pseudomonadati</taxon>
        <taxon>Bacteroidota</taxon>
        <taxon>Cytophagia</taxon>
        <taxon>Cytophagales</taxon>
        <taxon>Hymenobacteraceae</taxon>
        <taxon>Adhaeribacter</taxon>
    </lineage>
</organism>
<keyword evidence="2" id="KW-1185">Reference proteome</keyword>
<dbReference type="EMBL" id="QASA01000001">
    <property type="protein sequence ID" value="RDC63272.1"/>
    <property type="molecule type" value="Genomic_DNA"/>
</dbReference>
<dbReference type="Proteomes" id="UP000253919">
    <property type="component" value="Unassembled WGS sequence"/>
</dbReference>
<evidence type="ECO:0000313" key="2">
    <source>
        <dbReference type="Proteomes" id="UP000253919"/>
    </source>
</evidence>
<comment type="caution">
    <text evidence="1">The sequence shown here is derived from an EMBL/GenBank/DDBJ whole genome shotgun (WGS) entry which is preliminary data.</text>
</comment>
<evidence type="ECO:0000313" key="1">
    <source>
        <dbReference type="EMBL" id="RDC63272.1"/>
    </source>
</evidence>
<name>A0A369QFR8_9BACT</name>
<sequence length="253" mass="29684">MPTEWQELTEKQVYELLPFVYADRHNPEVRSALLKVLFPIPKAIFRRMDAFDVFRLQEQCLWVWDKPVDQKAIGEFSFNQVQYILPESDFSNLTIIEYGMADHYFRAFSRQNPDTQAINFLVATLCRPQAKKLNVNDPEWNGDRREKYNSKIAERRAQEFGPLDILTKIIVLQRFIQGQKVIHSSYREIFEESKTKSSAAVQGPNLGWIGVIDDLAETGTFGDWEKTAFTALHTILFHLRKKFYQRKELEQNS</sequence>
<gene>
    <name evidence="1" type="ORF">AHMF7616_01874</name>
</gene>
<dbReference type="AlphaFoldDB" id="A0A369QFR8"/>